<evidence type="ECO:0000313" key="4">
    <source>
        <dbReference type="EMBL" id="OHV03531.1"/>
    </source>
</evidence>
<dbReference type="Pfam" id="PF00823">
    <property type="entry name" value="PPE"/>
    <property type="match status" value="1"/>
</dbReference>
<evidence type="ECO:0000259" key="3">
    <source>
        <dbReference type="Pfam" id="PF00823"/>
    </source>
</evidence>
<evidence type="ECO:0000313" key="5">
    <source>
        <dbReference type="Proteomes" id="UP000179734"/>
    </source>
</evidence>
<comment type="similarity">
    <text evidence="1">Belongs to the mycobacterial PPE family.</text>
</comment>
<keyword evidence="5" id="KW-1185">Reference proteome</keyword>
<feature type="region of interest" description="Disordered" evidence="2">
    <location>
        <begin position="445"/>
        <end position="464"/>
    </location>
</feature>
<dbReference type="InterPro" id="IPR038332">
    <property type="entry name" value="PPE_sf"/>
</dbReference>
<dbReference type="InterPro" id="IPR000030">
    <property type="entry name" value="PPE_dom"/>
</dbReference>
<dbReference type="Gene3D" id="1.20.1260.20">
    <property type="entry name" value="PPE superfamily"/>
    <property type="match status" value="1"/>
</dbReference>
<accession>A0A1S1NHH8</accession>
<evidence type="ECO:0000256" key="2">
    <source>
        <dbReference type="SAM" id="MobiDB-lite"/>
    </source>
</evidence>
<proteinExistence type="inferred from homology"/>
<dbReference type="Proteomes" id="UP000179734">
    <property type="component" value="Unassembled WGS sequence"/>
</dbReference>
<feature type="domain" description="PPE" evidence="3">
    <location>
        <begin position="4"/>
        <end position="164"/>
    </location>
</feature>
<gene>
    <name evidence="4" type="ORF">BKN37_14510</name>
</gene>
<dbReference type="PANTHER" id="PTHR46766">
    <property type="entry name" value="GLUTAMINE-RICH PROTEIN 2"/>
    <property type="match status" value="1"/>
</dbReference>
<feature type="compositionally biased region" description="Acidic residues" evidence="2">
    <location>
        <begin position="452"/>
        <end position="464"/>
    </location>
</feature>
<dbReference type="PANTHER" id="PTHR46766:SF1">
    <property type="entry name" value="GLUTAMINE-RICH PROTEIN 2"/>
    <property type="match status" value="1"/>
</dbReference>
<sequence>MPGDYGALPPEVNTARLQAGPGAEPMTQAAAAWTAKSAAYTAQASQYVALLSRIGGVWQSAAGMKMMASAAQMTAWLGVAAGLAGKAAGQASLQAAAHTAAYVATPQLVDIARNHITHDVLEATNFLGINAAPIAVNEFDYGVRMWGQAVTTMLGYETETMSNLTGLPSFTPPPMMTMPGVGVDTLGSSGFLVGSGAPAALDRDAVLTAVGTTTMMSNGVHAGAGLGATVAEVERKAEAMGMATGMASQEAAGPAEETATDVTTDATAESGQGVQFGSQAMGQLTQLTQLPSQAAQLPSQLMQAPSGLMQGPQQLMSPLQQLLSPLQQLSNGGGFGLDSAGSPVSQIGMLGASPFSAHPLAGGSGAAVGAGMMSGASVPGTGGAAARTPLLASLTTASLPNGAATSSEVAPSAGANRIGAAPVMPMGAMAGQRGESAHSTVEGLVAPGPLSFDDDVDDLDDWAS</sequence>
<dbReference type="EMBL" id="MLQM01000073">
    <property type="protein sequence ID" value="OHV03531.1"/>
    <property type="molecule type" value="Genomic_DNA"/>
</dbReference>
<protein>
    <recommendedName>
        <fullName evidence="3">PPE domain-containing protein</fullName>
    </recommendedName>
</protein>
<reference evidence="4 5" key="1">
    <citation type="submission" date="2016-10" db="EMBL/GenBank/DDBJ databases">
        <title>Genome sequence of Mycobacterium talmonii.</title>
        <authorList>
            <person name="Greninger A.L."/>
            <person name="Elliott B."/>
            <person name="Vasireddy S."/>
            <person name="Vasireddy R."/>
        </authorList>
    </citation>
    <scope>NUCLEOTIDE SEQUENCE [LARGE SCALE GENOMIC DNA]</scope>
    <source>
        <strain evidence="5">NE-TNMC-100812</strain>
    </source>
</reference>
<dbReference type="RefSeq" id="WP_071027020.1">
    <property type="nucleotide sequence ID" value="NZ_MLQM01000073.1"/>
</dbReference>
<dbReference type="AlphaFoldDB" id="A0A1S1NHH8"/>
<name>A0A1S1NHH8_9MYCO</name>
<dbReference type="GO" id="GO:0052572">
    <property type="term" value="P:response to host immune response"/>
    <property type="evidence" value="ECO:0007669"/>
    <property type="project" value="TreeGrafter"/>
</dbReference>
<dbReference type="SUPFAM" id="SSF140459">
    <property type="entry name" value="PE/PPE dimer-like"/>
    <property type="match status" value="1"/>
</dbReference>
<comment type="caution">
    <text evidence="4">The sequence shown here is derived from an EMBL/GenBank/DDBJ whole genome shotgun (WGS) entry which is preliminary data.</text>
</comment>
<organism evidence="4 5">
    <name type="scientific">Mycobacterium talmoniae</name>
    <dbReference type="NCBI Taxonomy" id="1858794"/>
    <lineage>
        <taxon>Bacteria</taxon>
        <taxon>Bacillati</taxon>
        <taxon>Actinomycetota</taxon>
        <taxon>Actinomycetes</taxon>
        <taxon>Mycobacteriales</taxon>
        <taxon>Mycobacteriaceae</taxon>
        <taxon>Mycobacterium</taxon>
    </lineage>
</organism>
<evidence type="ECO:0000256" key="1">
    <source>
        <dbReference type="ARBA" id="ARBA00010652"/>
    </source>
</evidence>